<protein>
    <recommendedName>
        <fullName evidence="2">C2H2-type domain-containing protein</fullName>
    </recommendedName>
</protein>
<evidence type="ECO:0000259" key="2">
    <source>
        <dbReference type="PROSITE" id="PS00028"/>
    </source>
</evidence>
<comment type="caution">
    <text evidence="3">The sequence shown here is derived from an EMBL/GenBank/DDBJ whole genome shotgun (WGS) entry which is preliminary data.</text>
</comment>
<dbReference type="PROSITE" id="PS00028">
    <property type="entry name" value="ZINC_FINGER_C2H2_1"/>
    <property type="match status" value="1"/>
</dbReference>
<dbReference type="InterPro" id="IPR013087">
    <property type="entry name" value="Znf_C2H2_type"/>
</dbReference>
<keyword evidence="4" id="KW-1185">Reference proteome</keyword>
<feature type="region of interest" description="Disordered" evidence="1">
    <location>
        <begin position="464"/>
        <end position="498"/>
    </location>
</feature>
<proteinExistence type="predicted"/>
<dbReference type="EMBL" id="JAUJFL010000001">
    <property type="protein sequence ID" value="KAK2615554.1"/>
    <property type="molecule type" value="Genomic_DNA"/>
</dbReference>
<evidence type="ECO:0000313" key="3">
    <source>
        <dbReference type="EMBL" id="KAK2615554.1"/>
    </source>
</evidence>
<dbReference type="Gene3D" id="3.30.160.60">
    <property type="entry name" value="Classic Zinc Finger"/>
    <property type="match status" value="1"/>
</dbReference>
<feature type="region of interest" description="Disordered" evidence="1">
    <location>
        <begin position="30"/>
        <end position="56"/>
    </location>
</feature>
<accession>A0AAD9STM8</accession>
<feature type="compositionally biased region" description="Polar residues" evidence="1">
    <location>
        <begin position="261"/>
        <end position="277"/>
    </location>
</feature>
<evidence type="ECO:0000256" key="1">
    <source>
        <dbReference type="SAM" id="MobiDB-lite"/>
    </source>
</evidence>
<dbReference type="Proteomes" id="UP001265746">
    <property type="component" value="Unassembled WGS sequence"/>
</dbReference>
<dbReference type="AlphaFoldDB" id="A0AAD9STM8"/>
<feature type="domain" description="C2H2-type" evidence="2">
    <location>
        <begin position="339"/>
        <end position="362"/>
    </location>
</feature>
<feature type="compositionally biased region" description="Basic residues" evidence="1">
    <location>
        <begin position="238"/>
        <end position="250"/>
    </location>
</feature>
<feature type="compositionally biased region" description="Low complexity" evidence="1">
    <location>
        <begin position="487"/>
        <end position="498"/>
    </location>
</feature>
<gene>
    <name evidence="3" type="ORF">N8I77_002300</name>
</gene>
<feature type="region of interest" description="Disordered" evidence="1">
    <location>
        <begin position="180"/>
        <end position="208"/>
    </location>
</feature>
<name>A0AAD9STM8_PHOAM</name>
<evidence type="ECO:0000313" key="4">
    <source>
        <dbReference type="Proteomes" id="UP001265746"/>
    </source>
</evidence>
<feature type="region of interest" description="Disordered" evidence="1">
    <location>
        <begin position="224"/>
        <end position="299"/>
    </location>
</feature>
<organism evidence="3 4">
    <name type="scientific">Phomopsis amygdali</name>
    <name type="common">Fusicoccum amygdali</name>
    <dbReference type="NCBI Taxonomy" id="1214568"/>
    <lineage>
        <taxon>Eukaryota</taxon>
        <taxon>Fungi</taxon>
        <taxon>Dikarya</taxon>
        <taxon>Ascomycota</taxon>
        <taxon>Pezizomycotina</taxon>
        <taxon>Sordariomycetes</taxon>
        <taxon>Sordariomycetidae</taxon>
        <taxon>Diaporthales</taxon>
        <taxon>Diaporthaceae</taxon>
        <taxon>Diaporthe</taxon>
    </lineage>
</organism>
<reference evidence="3" key="1">
    <citation type="submission" date="2023-06" db="EMBL/GenBank/DDBJ databases">
        <authorList>
            <person name="Noh H."/>
        </authorList>
    </citation>
    <scope>NUCLEOTIDE SEQUENCE</scope>
    <source>
        <strain evidence="3">DUCC20226</strain>
    </source>
</reference>
<sequence length="512" mass="56045">MEDPNRFFLHEVESTSHPAQLDSINVNIHMPSEMGDSSVARPLPTPPSSRDQSWSENSQNMVAYGDAKISQMLEQPPPYIVSPQTTMDEYQHPNIHTNNLHLSIPPVPYLQASLFMESPEDMEIPEADRAPWDDQTLSHETESPKVDLRLVPNALNTAISAQYSDSRGKAASIFSSSFAAPQIPNPHRQKQNTWPMPLHRSSDAPSFPPISQVAATYEEHHRQTLDCVSQVPEEGGQRARRTTRTRRPMARKASFDAGTKDSITASTLDTRPQGSRPSENENRTRAKPSRPMGGHNAAVKSQHEVCDLCGQKFEGIPKNRKQHLKRHVESTHGKVRFYCGHAGCRSNYNRVDNLHDHERKCHGFVLQPEAANAPGDGGGEHGTAEEARTALLLPGGGSEIAELAGDAGLHEGGQYGVGRGSATNTGRRVLSAVETHINVFGYPISTEEQSWGPAREEWTTIMAGVSGGSEGDEGDDPDDRHEDGSPEEGLGMELGMGLAPRPLDLPCAAWRV</sequence>